<evidence type="ECO:0000256" key="1">
    <source>
        <dbReference type="ARBA" id="ARBA00004141"/>
    </source>
</evidence>
<gene>
    <name evidence="8" type="ORF">AFUS01_LOCUS45247</name>
</gene>
<protein>
    <recommendedName>
        <fullName evidence="7">EamA domain-containing protein</fullName>
    </recommendedName>
</protein>
<feature type="transmembrane region" description="Helical" evidence="6">
    <location>
        <begin position="267"/>
        <end position="287"/>
    </location>
</feature>
<proteinExistence type="predicted"/>
<evidence type="ECO:0000256" key="6">
    <source>
        <dbReference type="SAM" id="Phobius"/>
    </source>
</evidence>
<dbReference type="AlphaFoldDB" id="A0A8J2LPW0"/>
<keyword evidence="2 6" id="KW-0812">Transmembrane</keyword>
<feature type="transmembrane region" description="Helical" evidence="6">
    <location>
        <begin position="387"/>
        <end position="406"/>
    </location>
</feature>
<dbReference type="GO" id="GO:0016020">
    <property type="term" value="C:membrane"/>
    <property type="evidence" value="ECO:0007669"/>
    <property type="project" value="UniProtKB-SubCell"/>
</dbReference>
<keyword evidence="4 6" id="KW-0472">Membrane</keyword>
<evidence type="ECO:0000256" key="3">
    <source>
        <dbReference type="ARBA" id="ARBA00022989"/>
    </source>
</evidence>
<evidence type="ECO:0000259" key="7">
    <source>
        <dbReference type="Pfam" id="PF00892"/>
    </source>
</evidence>
<evidence type="ECO:0000256" key="5">
    <source>
        <dbReference type="SAM" id="MobiDB-lite"/>
    </source>
</evidence>
<feature type="domain" description="EamA" evidence="7">
    <location>
        <begin position="193"/>
        <end position="339"/>
    </location>
</feature>
<feature type="transmembrane region" description="Helical" evidence="6">
    <location>
        <begin position="299"/>
        <end position="316"/>
    </location>
</feature>
<feature type="transmembrane region" description="Helical" evidence="6">
    <location>
        <begin position="195"/>
        <end position="216"/>
    </location>
</feature>
<keyword evidence="3 6" id="KW-1133">Transmembrane helix</keyword>
<dbReference type="PANTHER" id="PTHR22911:SF6">
    <property type="entry name" value="SOLUTE CARRIER FAMILY 35 MEMBER G1"/>
    <property type="match status" value="1"/>
</dbReference>
<feature type="transmembrane region" description="Helical" evidence="6">
    <location>
        <begin position="328"/>
        <end position="348"/>
    </location>
</feature>
<evidence type="ECO:0000313" key="9">
    <source>
        <dbReference type="Proteomes" id="UP000708208"/>
    </source>
</evidence>
<dbReference type="Pfam" id="PF00892">
    <property type="entry name" value="EamA"/>
    <property type="match status" value="1"/>
</dbReference>
<feature type="transmembrane region" description="Helical" evidence="6">
    <location>
        <begin position="421"/>
        <end position="444"/>
    </location>
</feature>
<accession>A0A8J2LPW0</accession>
<dbReference type="OrthoDB" id="8300370at2759"/>
<feature type="transmembrane region" description="Helical" evidence="6">
    <location>
        <begin position="222"/>
        <end position="246"/>
    </location>
</feature>
<dbReference type="PANTHER" id="PTHR22911">
    <property type="entry name" value="ACYL-MALONYL CONDENSING ENZYME-RELATED"/>
    <property type="match status" value="1"/>
</dbReference>
<dbReference type="Proteomes" id="UP000708208">
    <property type="component" value="Unassembled WGS sequence"/>
</dbReference>
<keyword evidence="9" id="KW-1185">Reference proteome</keyword>
<feature type="compositionally biased region" description="Low complexity" evidence="5">
    <location>
        <begin position="1"/>
        <end position="15"/>
    </location>
</feature>
<reference evidence="8" key="1">
    <citation type="submission" date="2021-06" db="EMBL/GenBank/DDBJ databases">
        <authorList>
            <person name="Hodson N. C."/>
            <person name="Mongue J. A."/>
            <person name="Jaron S. K."/>
        </authorList>
    </citation>
    <scope>NUCLEOTIDE SEQUENCE</scope>
</reference>
<organism evidence="8 9">
    <name type="scientific">Allacma fusca</name>
    <dbReference type="NCBI Taxonomy" id="39272"/>
    <lineage>
        <taxon>Eukaryota</taxon>
        <taxon>Metazoa</taxon>
        <taxon>Ecdysozoa</taxon>
        <taxon>Arthropoda</taxon>
        <taxon>Hexapoda</taxon>
        <taxon>Collembola</taxon>
        <taxon>Symphypleona</taxon>
        <taxon>Sminthuridae</taxon>
        <taxon>Allacma</taxon>
    </lineage>
</organism>
<sequence>MTTPTNTEKTEVTTTISPQPKTNVVIQSYQQLTSSKSKPEDTASGDANIKNDVGGVSNITSSPLTISVHSGKDKGLQTKFQKLMFIAQEHEQRRTSLLGEYPASEVFREYFQSEKEIRKLSIQKSLRSSGGSGPGRFSDARPSISIPGVEENDISESQGCEVCLSRESSEILLPEVGYRSQTRCGGNCWKHLKGIVLAIFSAMQISFAAYLASYLYKERYYSIPVLVVTRFFSIFTLSAIFMPFYINANVGVISTLFPLSDRDKKCAMLRLFFRSFLGTLSGIFQYTSYKYITVADSSVIMYCNPVFVAFGARIFLNEEFSICQTITALLAIVGVVLIARPPFLNIVGLDRFDDKQLIGLGYALAAMFTLTSAILLLRSLREVHFSLLNSFFGMVGLLIAFVVAVATDELTRTEEITRLDLLILVTLGILSFGGIVAMTFALHYEQAGPVATARSTDIIFSFFWQMISGIYPDELSIGGSVLVLTCVSLTSFYKYVGGLHPTHALRKRLWFVLK</sequence>
<dbReference type="EMBL" id="CAJVCH010570809">
    <property type="protein sequence ID" value="CAG7835943.1"/>
    <property type="molecule type" value="Genomic_DNA"/>
</dbReference>
<evidence type="ECO:0000256" key="4">
    <source>
        <dbReference type="ARBA" id="ARBA00023136"/>
    </source>
</evidence>
<evidence type="ECO:0000256" key="2">
    <source>
        <dbReference type="ARBA" id="ARBA00022692"/>
    </source>
</evidence>
<feature type="compositionally biased region" description="Polar residues" evidence="5">
    <location>
        <begin position="16"/>
        <end position="36"/>
    </location>
</feature>
<dbReference type="InterPro" id="IPR000620">
    <property type="entry name" value="EamA_dom"/>
</dbReference>
<feature type="region of interest" description="Disordered" evidence="5">
    <location>
        <begin position="1"/>
        <end position="50"/>
    </location>
</feature>
<feature type="transmembrane region" description="Helical" evidence="6">
    <location>
        <begin position="360"/>
        <end position="380"/>
    </location>
</feature>
<comment type="caution">
    <text evidence="8">The sequence shown here is derived from an EMBL/GenBank/DDBJ whole genome shotgun (WGS) entry which is preliminary data.</text>
</comment>
<name>A0A8J2LPW0_9HEXA</name>
<evidence type="ECO:0000313" key="8">
    <source>
        <dbReference type="EMBL" id="CAG7835943.1"/>
    </source>
</evidence>
<comment type="subcellular location">
    <subcellularLocation>
        <location evidence="1">Membrane</location>
        <topology evidence="1">Multi-pass membrane protein</topology>
    </subcellularLocation>
</comment>